<organism evidence="1 2">
    <name type="scientific">Persea americana</name>
    <name type="common">Avocado</name>
    <dbReference type="NCBI Taxonomy" id="3435"/>
    <lineage>
        <taxon>Eukaryota</taxon>
        <taxon>Viridiplantae</taxon>
        <taxon>Streptophyta</taxon>
        <taxon>Embryophyta</taxon>
        <taxon>Tracheophyta</taxon>
        <taxon>Spermatophyta</taxon>
        <taxon>Magnoliopsida</taxon>
        <taxon>Magnoliidae</taxon>
        <taxon>Laurales</taxon>
        <taxon>Lauraceae</taxon>
        <taxon>Persea</taxon>
    </lineage>
</organism>
<name>A0ACC2MG96_PERAE</name>
<gene>
    <name evidence="1" type="ORF">MRB53_006487</name>
</gene>
<evidence type="ECO:0000313" key="2">
    <source>
        <dbReference type="Proteomes" id="UP001234297"/>
    </source>
</evidence>
<evidence type="ECO:0000313" key="1">
    <source>
        <dbReference type="EMBL" id="KAJ8644739.1"/>
    </source>
</evidence>
<dbReference type="EMBL" id="CM056810">
    <property type="protein sequence ID" value="KAJ8644739.1"/>
    <property type="molecule type" value="Genomic_DNA"/>
</dbReference>
<reference evidence="1 2" key="1">
    <citation type="journal article" date="2022" name="Hortic Res">
        <title>A haplotype resolved chromosomal level avocado genome allows analysis of novel avocado genes.</title>
        <authorList>
            <person name="Nath O."/>
            <person name="Fletcher S.J."/>
            <person name="Hayward A."/>
            <person name="Shaw L.M."/>
            <person name="Masouleh A.K."/>
            <person name="Furtado A."/>
            <person name="Henry R.J."/>
            <person name="Mitter N."/>
        </authorList>
    </citation>
    <scope>NUCLEOTIDE SEQUENCE [LARGE SCALE GENOMIC DNA]</scope>
    <source>
        <strain evidence="2">cv. Hass</strain>
    </source>
</reference>
<keyword evidence="2" id="KW-1185">Reference proteome</keyword>
<protein>
    <submittedName>
        <fullName evidence="1">Uncharacterized protein</fullName>
    </submittedName>
</protein>
<comment type="caution">
    <text evidence="1">The sequence shown here is derived from an EMBL/GenBank/DDBJ whole genome shotgun (WGS) entry which is preliminary data.</text>
</comment>
<accession>A0ACC2MG96</accession>
<sequence>MNGLIFAIVKNDLIFAVLKNDQMISGYPCCRPCQLKRASGLDKWDPLMIACRFSTTDVSKLNFKIHAMEELRNGLSPLYQAPIPVQEFFRKKVHDLIHQKNTICHEELKFCEFGSFLPTKSSLNKDPNYASISNKEKDEASPGKAQNLPGKNLSCPLPSSSDSQTQANCLACLSKNVCQTVRSRTKVMKILVDRGKAHEAQSLFDTLLEEGHKPSLITYTTLLAALTIQKCFASIPSLLSQVENDGIKPDSIFFNAIINAFSEAGNVEEAMKTFWKMKEYGCKPTTSTFNTLIKGYGIAGRPEESLKLLDMMSHEKKVKPNKWTYNIIIRAWCKQKNLTNAWNVIYKMVASGVQPDVVSYNTLARAYAEGGETYRAEELILEMKSMGLQPNERTCGIIVTGYCKEGNMTDALNFIYRMKDLRMLPNLVIFNSLIKGFLDVEDREAVDKVLKLMKEYRVNPDVITFSTIMNGWSEAGLMDRCRQVFNDMVSASIEPDIHAYSILAKGYVRAQEPEKAEKLLTTMEESGIRPNVVIFTTIISGWCSAAKMENAIKVYKKMCESGSSPNLKTFETLIWGYGETREPCKAEEMLQIMEAMGVPPKKNTIQLVAEAWLAVGLADEASRALSTLNDEETPSELDTSTEISVESLHAAYQKQNMSASNSNLFQIQVIASHRNRLATLTKRNMMVLRDAGLSSESLSAATKFMSLSRTCRFGVRSPVIFRRPSQVHLGINGQIVKSCGLVFLN</sequence>
<proteinExistence type="predicted"/>
<dbReference type="Proteomes" id="UP001234297">
    <property type="component" value="Chromosome 2"/>
</dbReference>